<reference evidence="2 3" key="1">
    <citation type="journal article" date="2019" name="Int. J. Syst. Evol. Microbiol.">
        <title>The Global Catalogue of Microorganisms (GCM) 10K type strain sequencing project: providing services to taxonomists for standard genome sequencing and annotation.</title>
        <authorList>
            <consortium name="The Broad Institute Genomics Platform"/>
            <consortium name="The Broad Institute Genome Sequencing Center for Infectious Disease"/>
            <person name="Wu L."/>
            <person name="Ma J."/>
        </authorList>
    </citation>
    <scope>NUCLEOTIDE SEQUENCE [LARGE SCALE GENOMIC DNA]</scope>
    <source>
        <strain evidence="2 3">JCM 16001</strain>
    </source>
</reference>
<dbReference type="EMBL" id="BAAAQF010000004">
    <property type="protein sequence ID" value="GAA1664728.1"/>
    <property type="molecule type" value="Genomic_DNA"/>
</dbReference>
<comment type="caution">
    <text evidence="2">The sequence shown here is derived from an EMBL/GenBank/DDBJ whole genome shotgun (WGS) entry which is preliminary data.</text>
</comment>
<name>A0ABN2G3F1_9ACTN</name>
<gene>
    <name evidence="2" type="ORF">GCM10009830_07830</name>
</gene>
<keyword evidence="3" id="KW-1185">Reference proteome</keyword>
<protein>
    <recommendedName>
        <fullName evidence="1">TY-Chap N-terminal domain-containing protein</fullName>
    </recommendedName>
</protein>
<evidence type="ECO:0000313" key="2">
    <source>
        <dbReference type="EMBL" id="GAA1664728.1"/>
    </source>
</evidence>
<sequence>MARYRMLGTHRITESQLVDLLRRARKTDFGRWNKGDLTRAMTDLGWQVRSAEVDIGMWRAETGYDTGNAIADSVPPQTPVSGRADFYSIEVMVLRSAERGRQGENHRTLIFREVLRTMTAELGAPEIRGGDGGPWIRWYRDGLIFELHLRRFHGGVTLRLLSPELFEQLEAHAIGKGDISGWSAYARSGTRPPEPACHDIGEFTERLSSLLQDMSADVPVVDTSGTVLLRTGDWSARYVAAFVDDGLRVEASAAVSGSWRAGLSNLPSMGFRAPSGSQPNWSRTFNSTDRTATNQAAHMMVDALRAFGIQDLFDIVYDGFTADGERMYLPVLGIGNGENPY</sequence>
<accession>A0ABN2G3F1</accession>
<evidence type="ECO:0000259" key="1">
    <source>
        <dbReference type="Pfam" id="PF22552"/>
    </source>
</evidence>
<dbReference type="Pfam" id="PF22552">
    <property type="entry name" value="TY-Chap3"/>
    <property type="match status" value="1"/>
</dbReference>
<dbReference type="Proteomes" id="UP001499851">
    <property type="component" value="Unassembled WGS sequence"/>
</dbReference>
<evidence type="ECO:0000313" key="3">
    <source>
        <dbReference type="Proteomes" id="UP001499851"/>
    </source>
</evidence>
<organism evidence="2 3">
    <name type="scientific">Glycomyces endophyticus</name>
    <dbReference type="NCBI Taxonomy" id="480996"/>
    <lineage>
        <taxon>Bacteria</taxon>
        <taxon>Bacillati</taxon>
        <taxon>Actinomycetota</taxon>
        <taxon>Actinomycetes</taxon>
        <taxon>Glycomycetales</taxon>
        <taxon>Glycomycetaceae</taxon>
        <taxon>Glycomyces</taxon>
    </lineage>
</organism>
<feature type="domain" description="TY-Chap N-terminal" evidence="1">
    <location>
        <begin position="202"/>
        <end position="310"/>
    </location>
</feature>
<proteinExistence type="predicted"/>
<dbReference type="InterPro" id="IPR054344">
    <property type="entry name" value="TY-Chap_N"/>
</dbReference>